<dbReference type="EMBL" id="JAAXLA010000024">
    <property type="protein sequence ID" value="NMH98541.1"/>
    <property type="molecule type" value="Genomic_DNA"/>
</dbReference>
<keyword evidence="4" id="KW-1185">Reference proteome</keyword>
<feature type="region of interest" description="Disordered" evidence="1">
    <location>
        <begin position="154"/>
        <end position="173"/>
    </location>
</feature>
<dbReference type="Pfam" id="PF06897">
    <property type="entry name" value="DUF1269"/>
    <property type="match status" value="1"/>
</dbReference>
<evidence type="ECO:0000313" key="4">
    <source>
        <dbReference type="Proteomes" id="UP000820669"/>
    </source>
</evidence>
<keyword evidence="2" id="KW-0472">Membrane</keyword>
<dbReference type="RefSeq" id="WP_169381988.1">
    <property type="nucleotide sequence ID" value="NZ_JAAXLA010000024.1"/>
</dbReference>
<evidence type="ECO:0000256" key="1">
    <source>
        <dbReference type="SAM" id="MobiDB-lite"/>
    </source>
</evidence>
<evidence type="ECO:0000256" key="2">
    <source>
        <dbReference type="SAM" id="Phobius"/>
    </source>
</evidence>
<reference evidence="3 4" key="1">
    <citation type="submission" date="2020-04" db="EMBL/GenBank/DDBJ databases">
        <authorList>
            <person name="Klaysubun C."/>
            <person name="Duangmal K."/>
            <person name="Lipun K."/>
        </authorList>
    </citation>
    <scope>NUCLEOTIDE SEQUENCE [LARGE SCALE GENOMIC DNA]</scope>
    <source>
        <strain evidence="3 4">K10HN5</strain>
    </source>
</reference>
<comment type="caution">
    <text evidence="3">The sequence shown here is derived from an EMBL/GenBank/DDBJ whole genome shotgun (WGS) entry which is preliminary data.</text>
</comment>
<name>A0ABX1SAF5_9PSEU</name>
<keyword evidence="2" id="KW-1133">Transmembrane helix</keyword>
<accession>A0ABX1SAF5</accession>
<keyword evidence="2" id="KW-0812">Transmembrane</keyword>
<protein>
    <submittedName>
        <fullName evidence="3">DUF1269 domain-containing protein</fullName>
    </submittedName>
</protein>
<dbReference type="Proteomes" id="UP000820669">
    <property type="component" value="Unassembled WGS sequence"/>
</dbReference>
<sequence>MAKNGSLDVLIALYLIPDLARRDFDACTRLVDDFAVSTAGLALIVRDTHGEVHVKETGDHAVRNGLTKGARLGLVMGLFALPLIGLTVTGGAALGALAGAFARRRMLAGIADKMREALPPGSAGIIAVYGHPHADAVGRVLPNAIRTATAQIEQGSPGELTEGLQKASAGLAG</sequence>
<dbReference type="InterPro" id="IPR009200">
    <property type="entry name" value="DUF1269_membrane"/>
</dbReference>
<evidence type="ECO:0000313" key="3">
    <source>
        <dbReference type="EMBL" id="NMH98541.1"/>
    </source>
</evidence>
<gene>
    <name evidence="3" type="ORF">HF526_14680</name>
</gene>
<feature type="transmembrane region" description="Helical" evidence="2">
    <location>
        <begin position="72"/>
        <end position="97"/>
    </location>
</feature>
<proteinExistence type="predicted"/>
<organism evidence="3 4">
    <name type="scientific">Pseudonocardia acidicola</name>
    <dbReference type="NCBI Taxonomy" id="2724939"/>
    <lineage>
        <taxon>Bacteria</taxon>
        <taxon>Bacillati</taxon>
        <taxon>Actinomycetota</taxon>
        <taxon>Actinomycetes</taxon>
        <taxon>Pseudonocardiales</taxon>
        <taxon>Pseudonocardiaceae</taxon>
        <taxon>Pseudonocardia</taxon>
    </lineage>
</organism>